<dbReference type="EMBL" id="CP013110">
    <property type="protein sequence ID" value="APG93817.1"/>
    <property type="molecule type" value="Genomic_DNA"/>
</dbReference>
<sequence>MTNVFQLQSASGGARASRYSLGSPSGLKCFFGAAMRKMALAAP</sequence>
<proteinExistence type="predicted"/>
<gene>
    <name evidence="2" type="ORF">SAMCFNEI73_pC0093</name>
</gene>
<keyword evidence="3" id="KW-1185">Reference proteome</keyword>
<reference evidence="2 3" key="1">
    <citation type="submission" date="2015-10" db="EMBL/GenBank/DDBJ databases">
        <title>Genomic differences between typical nodule nitrogen-fixing rhizobial strains and those coming from bean seeds.</title>
        <authorList>
            <person name="Peralta H."/>
            <person name="Aguilar-Vera A."/>
            <person name="Diaz R."/>
            <person name="Mora Y."/>
            <person name="Martinez-Batallar G."/>
            <person name="Salazar E."/>
            <person name="Vargas-Lagunas C."/>
            <person name="Encarnacion S."/>
            <person name="Girard L."/>
            <person name="Mora J."/>
        </authorList>
    </citation>
    <scope>NUCLEOTIDE SEQUENCE [LARGE SCALE GENOMIC DNA]</scope>
    <source>
        <strain evidence="2 3">CFNEI 73</strain>
        <plasmid evidence="2 3">C</plasmid>
    </source>
</reference>
<evidence type="ECO:0000313" key="2">
    <source>
        <dbReference type="EMBL" id="APG93817.1"/>
    </source>
</evidence>
<geneLocation type="plasmid" evidence="2 3">
    <name>C</name>
</geneLocation>
<feature type="region of interest" description="Disordered" evidence="1">
    <location>
        <begin position="1"/>
        <end position="20"/>
    </location>
</feature>
<organism evidence="2 3">
    <name type="scientific">Sinorhizobium americanum</name>
    <dbReference type="NCBI Taxonomy" id="194963"/>
    <lineage>
        <taxon>Bacteria</taxon>
        <taxon>Pseudomonadati</taxon>
        <taxon>Pseudomonadota</taxon>
        <taxon>Alphaproteobacteria</taxon>
        <taxon>Hyphomicrobiales</taxon>
        <taxon>Rhizobiaceae</taxon>
        <taxon>Sinorhizobium/Ensifer group</taxon>
        <taxon>Sinorhizobium</taxon>
    </lineage>
</organism>
<dbReference type="Proteomes" id="UP000182306">
    <property type="component" value="Plasmid C"/>
</dbReference>
<evidence type="ECO:0000256" key="1">
    <source>
        <dbReference type="SAM" id="MobiDB-lite"/>
    </source>
</evidence>
<dbReference type="AlphaFoldDB" id="A0A1L3LUP1"/>
<name>A0A1L3LUP1_9HYPH</name>
<dbReference type="KEGG" id="same:SAMCFNEI73_pC0093"/>
<accession>A0A1L3LUP1</accession>
<evidence type="ECO:0000313" key="3">
    <source>
        <dbReference type="Proteomes" id="UP000182306"/>
    </source>
</evidence>
<protein>
    <submittedName>
        <fullName evidence="2">Uncharacterized protein</fullName>
    </submittedName>
</protein>
<keyword evidence="2" id="KW-0614">Plasmid</keyword>